<dbReference type="Gramene" id="OMO89940">
    <property type="protein sequence ID" value="OMO89940"/>
    <property type="gene ID" value="CCACVL1_07560"/>
</dbReference>
<feature type="region of interest" description="Disordered" evidence="1">
    <location>
        <begin position="1"/>
        <end position="42"/>
    </location>
</feature>
<protein>
    <submittedName>
        <fullName evidence="2">Uncharacterized protein</fullName>
    </submittedName>
</protein>
<dbReference type="EMBL" id="AWWV01008555">
    <property type="protein sequence ID" value="OMO89940.1"/>
    <property type="molecule type" value="Genomic_DNA"/>
</dbReference>
<dbReference type="AlphaFoldDB" id="A0A1R3J556"/>
<evidence type="ECO:0000313" key="2">
    <source>
        <dbReference type="EMBL" id="OMO89940.1"/>
    </source>
</evidence>
<evidence type="ECO:0000256" key="1">
    <source>
        <dbReference type="SAM" id="MobiDB-lite"/>
    </source>
</evidence>
<keyword evidence="3" id="KW-1185">Reference proteome</keyword>
<feature type="compositionally biased region" description="Basic residues" evidence="1">
    <location>
        <begin position="19"/>
        <end position="28"/>
    </location>
</feature>
<dbReference type="Proteomes" id="UP000188268">
    <property type="component" value="Unassembled WGS sequence"/>
</dbReference>
<accession>A0A1R3J556</accession>
<comment type="caution">
    <text evidence="2">The sequence shown here is derived from an EMBL/GenBank/DDBJ whole genome shotgun (WGS) entry which is preliminary data.</text>
</comment>
<evidence type="ECO:0000313" key="3">
    <source>
        <dbReference type="Proteomes" id="UP000188268"/>
    </source>
</evidence>
<gene>
    <name evidence="2" type="ORF">CCACVL1_07560</name>
</gene>
<sequence>MDSEKSYQISRDKETMPVLRKHGSKKNKVRAEKSYPTKSARRSILDRGRKRVFLHSCTTISIEAISVHA</sequence>
<reference evidence="2 3" key="1">
    <citation type="submission" date="2013-09" db="EMBL/GenBank/DDBJ databases">
        <title>Corchorus capsularis genome sequencing.</title>
        <authorList>
            <person name="Alam M."/>
            <person name="Haque M.S."/>
            <person name="Islam M.S."/>
            <person name="Emdad E.M."/>
            <person name="Islam M.M."/>
            <person name="Ahmed B."/>
            <person name="Halim A."/>
            <person name="Hossen Q.M.M."/>
            <person name="Hossain M.Z."/>
            <person name="Ahmed R."/>
            <person name="Khan M.M."/>
            <person name="Islam R."/>
            <person name="Rashid M.M."/>
            <person name="Khan S.A."/>
            <person name="Rahman M.S."/>
            <person name="Alam M."/>
        </authorList>
    </citation>
    <scope>NUCLEOTIDE SEQUENCE [LARGE SCALE GENOMIC DNA]</scope>
    <source>
        <strain evidence="3">cv. CVL-1</strain>
        <tissue evidence="2">Whole seedling</tissue>
    </source>
</reference>
<organism evidence="2 3">
    <name type="scientific">Corchorus capsularis</name>
    <name type="common">Jute</name>
    <dbReference type="NCBI Taxonomy" id="210143"/>
    <lineage>
        <taxon>Eukaryota</taxon>
        <taxon>Viridiplantae</taxon>
        <taxon>Streptophyta</taxon>
        <taxon>Embryophyta</taxon>
        <taxon>Tracheophyta</taxon>
        <taxon>Spermatophyta</taxon>
        <taxon>Magnoliopsida</taxon>
        <taxon>eudicotyledons</taxon>
        <taxon>Gunneridae</taxon>
        <taxon>Pentapetalae</taxon>
        <taxon>rosids</taxon>
        <taxon>malvids</taxon>
        <taxon>Malvales</taxon>
        <taxon>Malvaceae</taxon>
        <taxon>Grewioideae</taxon>
        <taxon>Apeibeae</taxon>
        <taxon>Corchorus</taxon>
    </lineage>
</organism>
<proteinExistence type="predicted"/>
<name>A0A1R3J556_COCAP</name>